<feature type="domain" description="ResB-like" evidence="7">
    <location>
        <begin position="353"/>
        <end position="395"/>
    </location>
</feature>
<dbReference type="STRING" id="879305.HMPREF9290_0654"/>
<dbReference type="eggNOG" id="COG1333">
    <property type="taxonomic scope" value="Bacteria"/>
</dbReference>
<dbReference type="GO" id="GO:0017004">
    <property type="term" value="P:cytochrome complex assembly"/>
    <property type="evidence" value="ECO:0007669"/>
    <property type="project" value="UniProtKB-KW"/>
</dbReference>
<protein>
    <submittedName>
        <fullName evidence="8">ResB-like protein</fullName>
    </submittedName>
</protein>
<evidence type="ECO:0000256" key="3">
    <source>
        <dbReference type="ARBA" id="ARBA00022748"/>
    </source>
</evidence>
<evidence type="ECO:0000256" key="6">
    <source>
        <dbReference type="SAM" id="Phobius"/>
    </source>
</evidence>
<feature type="transmembrane region" description="Helical" evidence="6">
    <location>
        <begin position="71"/>
        <end position="91"/>
    </location>
</feature>
<dbReference type="InterPro" id="IPR023494">
    <property type="entry name" value="Cyt_c_bgen_Ccs1/CcsB/ResB"/>
</dbReference>
<dbReference type="RefSeq" id="WP_004835286.1">
    <property type="nucleotide sequence ID" value="NZ_AEXM01000028.1"/>
</dbReference>
<evidence type="ECO:0000256" key="4">
    <source>
        <dbReference type="ARBA" id="ARBA00022989"/>
    </source>
</evidence>
<feature type="transmembrane region" description="Helical" evidence="6">
    <location>
        <begin position="367"/>
        <end position="388"/>
    </location>
</feature>
<comment type="subcellular location">
    <subcellularLocation>
        <location evidence="1">Membrane</location>
        <topology evidence="1">Multi-pass membrane protein</topology>
    </subcellularLocation>
</comment>
<dbReference type="InterPro" id="IPR007816">
    <property type="entry name" value="ResB-like_domain"/>
</dbReference>
<evidence type="ECO:0000256" key="2">
    <source>
        <dbReference type="ARBA" id="ARBA00022692"/>
    </source>
</evidence>
<evidence type="ECO:0000313" key="9">
    <source>
        <dbReference type="Proteomes" id="UP000005286"/>
    </source>
</evidence>
<dbReference type="PANTHER" id="PTHR31566:SF0">
    <property type="entry name" value="CYTOCHROME C BIOGENESIS PROTEIN CCS1, CHLOROPLASTIC"/>
    <property type="match status" value="1"/>
</dbReference>
<dbReference type="EMBL" id="AEXM01000028">
    <property type="protein sequence ID" value="EGC81704.1"/>
    <property type="molecule type" value="Genomic_DNA"/>
</dbReference>
<accession>F0GX04</accession>
<reference evidence="8 9" key="1">
    <citation type="submission" date="2011-01" db="EMBL/GenBank/DDBJ databases">
        <authorList>
            <person name="Durkin A.S."/>
            <person name="Madupu R."/>
            <person name="Torralba M."/>
            <person name="Gillis M."/>
            <person name="Methe B."/>
            <person name="Sutton G."/>
            <person name="Nelson K.E."/>
        </authorList>
    </citation>
    <scope>NUCLEOTIDE SEQUENCE [LARGE SCALE GENOMIC DNA]</scope>
    <source>
        <strain evidence="8 9">ACS-065-V-Col13</strain>
    </source>
</reference>
<proteinExistence type="predicted"/>
<keyword evidence="4 6" id="KW-1133">Transmembrane helix</keyword>
<dbReference type="Proteomes" id="UP000005286">
    <property type="component" value="Unassembled WGS sequence"/>
</dbReference>
<evidence type="ECO:0000313" key="8">
    <source>
        <dbReference type="EMBL" id="EGC81704.1"/>
    </source>
</evidence>
<dbReference type="AlphaFoldDB" id="F0GX04"/>
<keyword evidence="5 6" id="KW-0472">Membrane</keyword>
<evidence type="ECO:0000259" key="7">
    <source>
        <dbReference type="Pfam" id="PF05140"/>
    </source>
</evidence>
<dbReference type="GO" id="GO:0016020">
    <property type="term" value="C:membrane"/>
    <property type="evidence" value="ECO:0007669"/>
    <property type="project" value="UniProtKB-SubCell"/>
</dbReference>
<evidence type="ECO:0000256" key="5">
    <source>
        <dbReference type="ARBA" id="ARBA00023136"/>
    </source>
</evidence>
<sequence>MKKDNIFKRIIKSFYTMKVGIILLVVIALASLIGTVIPQGNDPSFYRHTYSPLMAEIILAFKLDDMYFSPWYLFLTGLLLINLFLCSVNRFRPIIKSSFKDPDLEKKLVSINNFRDIGEVNDSRKLFKDLGFGDYKETTINGKNIKYKFSNKIGHLGSWLTHLSIIVIILAFGYGRYKGFDETVYGVPGETLELENSDYKIRIDNYNVLFREDFTVEQYITEMTVLDKDGEEVKKGTSMVNHPFRFGDFNVYQNSTGWAVDALLFKNEKSYKEKILYKSEVFVEDDKKIALQLADFYPDFDSKNPTKPRTTTPFLKHPVALYALFYDGERVDMGLNHIGDPIEWEEYTFVLENPRMFTLLQVAKDPAVPIALVGGIILLVGLFLSFYVNPKEMILVEEDGNKNKIFIKQSKNDKIFERKVSAILEELENK</sequence>
<dbReference type="Pfam" id="PF05140">
    <property type="entry name" value="ResB"/>
    <property type="match status" value="2"/>
</dbReference>
<dbReference type="PATRIC" id="fig|879305.3.peg.1341"/>
<feature type="domain" description="ResB-like" evidence="7">
    <location>
        <begin position="17"/>
        <end position="263"/>
    </location>
</feature>
<comment type="caution">
    <text evidence="8">The sequence shown here is derived from an EMBL/GenBank/DDBJ whole genome shotgun (WGS) entry which is preliminary data.</text>
</comment>
<organism evidence="8 9">
    <name type="scientific">Anaerococcus prevotii ACS-065-V-Col13</name>
    <dbReference type="NCBI Taxonomy" id="879305"/>
    <lineage>
        <taxon>Bacteria</taxon>
        <taxon>Bacillati</taxon>
        <taxon>Bacillota</taxon>
        <taxon>Tissierellia</taxon>
        <taxon>Tissierellales</taxon>
        <taxon>Peptoniphilaceae</taxon>
        <taxon>Anaerococcus</taxon>
    </lineage>
</organism>
<keyword evidence="9" id="KW-1185">Reference proteome</keyword>
<evidence type="ECO:0000256" key="1">
    <source>
        <dbReference type="ARBA" id="ARBA00004141"/>
    </source>
</evidence>
<keyword evidence="2 6" id="KW-0812">Transmembrane</keyword>
<feature type="transmembrane region" description="Helical" evidence="6">
    <location>
        <begin position="153"/>
        <end position="174"/>
    </location>
</feature>
<name>F0GX04_9FIRM</name>
<gene>
    <name evidence="8" type="ORF">HMPREF9290_0654</name>
</gene>
<keyword evidence="3" id="KW-0201">Cytochrome c-type biogenesis</keyword>
<dbReference type="PANTHER" id="PTHR31566">
    <property type="entry name" value="CYTOCHROME C BIOGENESIS PROTEIN CCS1, CHLOROPLASTIC"/>
    <property type="match status" value="1"/>
</dbReference>